<dbReference type="Proteomes" id="UP001626550">
    <property type="component" value="Unassembled WGS sequence"/>
</dbReference>
<proteinExistence type="predicted"/>
<evidence type="ECO:0000256" key="4">
    <source>
        <dbReference type="SAM" id="Phobius"/>
    </source>
</evidence>
<evidence type="ECO:0000313" key="5">
    <source>
        <dbReference type="EMBL" id="KAL3308632.1"/>
    </source>
</evidence>
<feature type="transmembrane region" description="Helical" evidence="4">
    <location>
        <begin position="119"/>
        <end position="142"/>
    </location>
</feature>
<comment type="caution">
    <text evidence="5">The sequence shown here is derived from an EMBL/GenBank/DDBJ whole genome shotgun (WGS) entry which is preliminary data.</text>
</comment>
<dbReference type="AlphaFoldDB" id="A0ABD2PP17"/>
<feature type="non-terminal residue" evidence="5">
    <location>
        <position position="383"/>
    </location>
</feature>
<keyword evidence="4" id="KW-1133">Transmembrane helix</keyword>
<keyword evidence="3" id="KW-0407">Ion channel</keyword>
<evidence type="ECO:0000313" key="6">
    <source>
        <dbReference type="Proteomes" id="UP001626550"/>
    </source>
</evidence>
<dbReference type="EMBL" id="JBJKFK010004934">
    <property type="protein sequence ID" value="KAL3308632.1"/>
    <property type="molecule type" value="Genomic_DNA"/>
</dbReference>
<sequence length="383" mass="42749">MLCGKMGDNTVLRDFIFQSPAPPETAAKLAARFKMIALKEQERARDLKKSSVLCEDLCLELVTVATHECDPVTLFGAVSHNDEAFIDILVECNLKEVISNPAVQSYLSYIWDGVLNWGFGHYLALIAIFVTLPPAWMILSLPTATFARYNQIPAIKYMIIAISYFWMVVLLVLTAVEPLTPVAIRTDLVPTWAEFLLVIWISGMVVSELVNRGSSGGLFDVRFGSFFLIIISFFIHLIGCFFPVNVPELLYVRNLLISVAFFLSLFAGLDFLSISGFYGAFSLIIVEIIKEIVRFSVIFIIFIISFACIITAIDKPVFARVDNNGVPPLWSRIIDLYFTIFGEAIITNLPSQSLQPAYAQTLLLLITAAFMFISVVVLLNLLI</sequence>
<dbReference type="InterPro" id="IPR002153">
    <property type="entry name" value="TRPC_channel"/>
</dbReference>
<keyword evidence="1" id="KW-0813">Transport</keyword>
<evidence type="ECO:0000256" key="1">
    <source>
        <dbReference type="ARBA" id="ARBA00022448"/>
    </source>
</evidence>
<feature type="transmembrane region" description="Helical" evidence="4">
    <location>
        <begin position="362"/>
        <end position="382"/>
    </location>
</feature>
<feature type="transmembrane region" description="Helical" evidence="4">
    <location>
        <begin position="223"/>
        <end position="244"/>
    </location>
</feature>
<keyword evidence="4" id="KW-0812">Transmembrane</keyword>
<keyword evidence="2" id="KW-0406">Ion transport</keyword>
<accession>A0ABD2PP17</accession>
<keyword evidence="6" id="KW-1185">Reference proteome</keyword>
<protein>
    <recommendedName>
        <fullName evidence="7">Ion transport domain-containing protein</fullName>
    </recommendedName>
</protein>
<dbReference type="PANTHER" id="PTHR10117">
    <property type="entry name" value="TRANSIENT RECEPTOR POTENTIAL CHANNEL"/>
    <property type="match status" value="1"/>
</dbReference>
<feature type="transmembrane region" description="Helical" evidence="4">
    <location>
        <begin position="256"/>
        <end position="280"/>
    </location>
</feature>
<dbReference type="GO" id="GO:0034220">
    <property type="term" value="P:monoatomic ion transmembrane transport"/>
    <property type="evidence" value="ECO:0007669"/>
    <property type="project" value="UniProtKB-KW"/>
</dbReference>
<feature type="transmembrane region" description="Helical" evidence="4">
    <location>
        <begin position="292"/>
        <end position="313"/>
    </location>
</feature>
<evidence type="ECO:0008006" key="7">
    <source>
        <dbReference type="Google" id="ProtNLM"/>
    </source>
</evidence>
<evidence type="ECO:0000256" key="3">
    <source>
        <dbReference type="ARBA" id="ARBA00023303"/>
    </source>
</evidence>
<feature type="transmembrane region" description="Helical" evidence="4">
    <location>
        <begin position="154"/>
        <end position="176"/>
    </location>
</feature>
<reference evidence="5 6" key="1">
    <citation type="submission" date="2024-11" db="EMBL/GenBank/DDBJ databases">
        <title>Adaptive evolution of stress response genes in parasites aligns with host niche diversity.</title>
        <authorList>
            <person name="Hahn C."/>
            <person name="Resl P."/>
        </authorList>
    </citation>
    <scope>NUCLEOTIDE SEQUENCE [LARGE SCALE GENOMIC DNA]</scope>
    <source>
        <strain evidence="5">EGGRZ-B1_66</strain>
        <tissue evidence="5">Body</tissue>
    </source>
</reference>
<dbReference type="PANTHER" id="PTHR10117:SF54">
    <property type="entry name" value="TRANSIENT RECEPTOR POTENTIAL-GAMMA PROTEIN"/>
    <property type="match status" value="1"/>
</dbReference>
<gene>
    <name evidence="5" type="ORF">Ciccas_012832</name>
</gene>
<evidence type="ECO:0000256" key="2">
    <source>
        <dbReference type="ARBA" id="ARBA00023065"/>
    </source>
</evidence>
<keyword evidence="4" id="KW-0472">Membrane</keyword>
<feature type="transmembrane region" description="Helical" evidence="4">
    <location>
        <begin position="188"/>
        <end position="211"/>
    </location>
</feature>
<organism evidence="5 6">
    <name type="scientific">Cichlidogyrus casuarinus</name>
    <dbReference type="NCBI Taxonomy" id="1844966"/>
    <lineage>
        <taxon>Eukaryota</taxon>
        <taxon>Metazoa</taxon>
        <taxon>Spiralia</taxon>
        <taxon>Lophotrochozoa</taxon>
        <taxon>Platyhelminthes</taxon>
        <taxon>Monogenea</taxon>
        <taxon>Monopisthocotylea</taxon>
        <taxon>Dactylogyridea</taxon>
        <taxon>Ancyrocephalidae</taxon>
        <taxon>Cichlidogyrus</taxon>
    </lineage>
</organism>
<name>A0ABD2PP17_9PLAT</name>